<dbReference type="Gene3D" id="2.40.10.270">
    <property type="entry name" value="Bacteriophage SPP1 head-tail adaptor protein"/>
    <property type="match status" value="1"/>
</dbReference>
<dbReference type="EMBL" id="JBHSDH010000012">
    <property type="protein sequence ID" value="MFC4291500.1"/>
    <property type="molecule type" value="Genomic_DNA"/>
</dbReference>
<organism evidence="1 2">
    <name type="scientific">Sphingorhabdus arenilitoris</name>
    <dbReference type="NCBI Taxonomy" id="1490041"/>
    <lineage>
        <taxon>Bacteria</taxon>
        <taxon>Pseudomonadati</taxon>
        <taxon>Pseudomonadota</taxon>
        <taxon>Alphaproteobacteria</taxon>
        <taxon>Sphingomonadales</taxon>
        <taxon>Sphingomonadaceae</taxon>
        <taxon>Sphingorhabdus</taxon>
    </lineage>
</organism>
<sequence length="108" mass="12011">MSGEFAGTLRERVTIETRTGNRDALAGSSGQYAYSGEAWAALAPIVPGDLTQAGSLSAMPRWKVTMRKREGIDPRVRLVWRSKYLAVRQVVSDPREPSQMQITCEEVR</sequence>
<reference evidence="2" key="1">
    <citation type="journal article" date="2019" name="Int. J. Syst. Evol. Microbiol.">
        <title>The Global Catalogue of Microorganisms (GCM) 10K type strain sequencing project: providing services to taxonomists for standard genome sequencing and annotation.</title>
        <authorList>
            <consortium name="The Broad Institute Genomics Platform"/>
            <consortium name="The Broad Institute Genome Sequencing Center for Infectious Disease"/>
            <person name="Wu L."/>
            <person name="Ma J."/>
        </authorList>
    </citation>
    <scope>NUCLEOTIDE SEQUENCE [LARGE SCALE GENOMIC DNA]</scope>
    <source>
        <strain evidence="2">CECT 8531</strain>
    </source>
</reference>
<name>A0ABV8RF23_9SPHN</name>
<dbReference type="RefSeq" id="WP_381421396.1">
    <property type="nucleotide sequence ID" value="NZ_JBHSDH010000012.1"/>
</dbReference>
<proteinExistence type="predicted"/>
<comment type="caution">
    <text evidence="1">The sequence shown here is derived from an EMBL/GenBank/DDBJ whole genome shotgun (WGS) entry which is preliminary data.</text>
</comment>
<gene>
    <name evidence="1" type="ORF">ACFOWX_03630</name>
</gene>
<accession>A0ABV8RF23</accession>
<evidence type="ECO:0000313" key="2">
    <source>
        <dbReference type="Proteomes" id="UP001595887"/>
    </source>
</evidence>
<dbReference type="Proteomes" id="UP001595887">
    <property type="component" value="Unassembled WGS sequence"/>
</dbReference>
<dbReference type="InterPro" id="IPR008767">
    <property type="entry name" value="Phage_SPP1_head-tail_adaptor"/>
</dbReference>
<dbReference type="Pfam" id="PF05521">
    <property type="entry name" value="Phage_HCP"/>
    <property type="match status" value="1"/>
</dbReference>
<keyword evidence="2" id="KW-1185">Reference proteome</keyword>
<evidence type="ECO:0000313" key="1">
    <source>
        <dbReference type="EMBL" id="MFC4291500.1"/>
    </source>
</evidence>
<dbReference type="InterPro" id="IPR038666">
    <property type="entry name" value="SSP1_head-tail_sf"/>
</dbReference>
<protein>
    <submittedName>
        <fullName evidence="1">Head-tail adaptor protein</fullName>
    </submittedName>
</protein>